<dbReference type="SUPFAM" id="SSF143120">
    <property type="entry name" value="YefM-like"/>
    <property type="match status" value="1"/>
</dbReference>
<dbReference type="InterPro" id="IPR051405">
    <property type="entry name" value="phD/YefM_antitoxin"/>
</dbReference>
<accession>A0A5N5RGG2</accession>
<dbReference type="Gene3D" id="3.40.1620.10">
    <property type="entry name" value="YefM-like domain"/>
    <property type="match status" value="1"/>
</dbReference>
<evidence type="ECO:0000313" key="4">
    <source>
        <dbReference type="Proteomes" id="UP000326336"/>
    </source>
</evidence>
<proteinExistence type="inferred from homology"/>
<dbReference type="EMBL" id="RQSP01000027">
    <property type="protein sequence ID" value="KAB5606356.1"/>
    <property type="molecule type" value="Genomic_DNA"/>
</dbReference>
<comment type="similarity">
    <text evidence="1 2">Belongs to the phD/YefM antitoxin family.</text>
</comment>
<keyword evidence="4" id="KW-1185">Reference proteome</keyword>
<gene>
    <name evidence="3" type="ORF">EHS19_07635</name>
</gene>
<dbReference type="PANTHER" id="PTHR33713:SF10">
    <property type="entry name" value="ANTITOXIN YAFN"/>
    <property type="match status" value="1"/>
</dbReference>
<dbReference type="RefSeq" id="WP_151917173.1">
    <property type="nucleotide sequence ID" value="NZ_RQSP01000027.1"/>
</dbReference>
<dbReference type="Pfam" id="PF02604">
    <property type="entry name" value="PhdYeFM_antitox"/>
    <property type="match status" value="1"/>
</dbReference>
<dbReference type="PANTHER" id="PTHR33713">
    <property type="entry name" value="ANTITOXIN YAFN-RELATED"/>
    <property type="match status" value="1"/>
</dbReference>
<protein>
    <recommendedName>
        <fullName evidence="2">Antitoxin</fullName>
    </recommendedName>
</protein>
<comment type="caution">
    <text evidence="3">The sequence shown here is derived from an EMBL/GenBank/DDBJ whole genome shotgun (WGS) entry which is preliminary data.</text>
</comment>
<evidence type="ECO:0000256" key="2">
    <source>
        <dbReference type="RuleBase" id="RU362080"/>
    </source>
</evidence>
<name>A0A5N5RGG2_9BIFI</name>
<dbReference type="OrthoDB" id="3232820at2"/>
<evidence type="ECO:0000256" key="1">
    <source>
        <dbReference type="ARBA" id="ARBA00009981"/>
    </source>
</evidence>
<dbReference type="NCBIfam" id="TIGR01552">
    <property type="entry name" value="phd_fam"/>
    <property type="match status" value="1"/>
</dbReference>
<dbReference type="InterPro" id="IPR036165">
    <property type="entry name" value="YefM-like_sf"/>
</dbReference>
<dbReference type="InterPro" id="IPR006442">
    <property type="entry name" value="Antitoxin_Phd/YefM"/>
</dbReference>
<sequence length="108" mass="12050">MTATIALPKVNQTASVSDFSRGKTAEIIERAQREPVFVLSRNKPTAVLIGIEEYSALQEFMEDWLDAKIAEERLDRWDGKTTISEEDVMAHLGITEADLAATPEVEIE</sequence>
<dbReference type="Proteomes" id="UP000326336">
    <property type="component" value="Unassembled WGS sequence"/>
</dbReference>
<dbReference type="AlphaFoldDB" id="A0A5N5RGG2"/>
<comment type="function">
    <text evidence="2">Antitoxin component of a type II toxin-antitoxin (TA) system.</text>
</comment>
<organism evidence="3 4">
    <name type="scientific">Bifidobacterium jacchi</name>
    <dbReference type="NCBI Taxonomy" id="2490545"/>
    <lineage>
        <taxon>Bacteria</taxon>
        <taxon>Bacillati</taxon>
        <taxon>Actinomycetota</taxon>
        <taxon>Actinomycetes</taxon>
        <taxon>Bifidobacteriales</taxon>
        <taxon>Bifidobacteriaceae</taxon>
        <taxon>Bifidobacterium</taxon>
    </lineage>
</organism>
<evidence type="ECO:0000313" key="3">
    <source>
        <dbReference type="EMBL" id="KAB5606356.1"/>
    </source>
</evidence>
<reference evidence="3 4" key="1">
    <citation type="journal article" date="2019" name="Int. J. Syst. Evol. Microbiol.">
        <title>Bifidobacterium jacchi sp. nov., isolated from the faeces of a baby common marmoset (Callithrix jacchus).</title>
        <authorList>
            <person name="Modesto M."/>
            <person name="Watanabe K."/>
            <person name="Arita M."/>
            <person name="Satti M."/>
            <person name="Oki K."/>
            <person name="Sciavilla P."/>
            <person name="Patavino C."/>
            <person name="Camma C."/>
            <person name="Michelini S."/>
            <person name="Sgorbati B."/>
            <person name="Mattarelli P."/>
        </authorList>
    </citation>
    <scope>NUCLEOTIDE SEQUENCE [LARGE SCALE GENOMIC DNA]</scope>
    <source>
        <strain evidence="3 4">MRM 9.3</strain>
    </source>
</reference>